<reference evidence="1 2" key="1">
    <citation type="submission" date="2017-07" db="EMBL/GenBank/DDBJ databases">
        <title>The genome sequence of Paludifilum halophilum highlights mechanisms for microbial adaptation to high salt environemnts.</title>
        <authorList>
            <person name="Belbahri L."/>
        </authorList>
    </citation>
    <scope>NUCLEOTIDE SEQUENCE [LARGE SCALE GENOMIC DNA]</scope>
    <source>
        <strain evidence="1 2">DSM 102817</strain>
    </source>
</reference>
<dbReference type="SFLD" id="SFLDG01129">
    <property type="entry name" value="C1.5:_HAD__Beta-PGM__Phosphata"/>
    <property type="match status" value="1"/>
</dbReference>
<dbReference type="Proteomes" id="UP000215459">
    <property type="component" value="Unassembled WGS sequence"/>
</dbReference>
<dbReference type="SFLD" id="SFLDS00003">
    <property type="entry name" value="Haloacid_Dehalogenase"/>
    <property type="match status" value="1"/>
</dbReference>
<proteinExistence type="predicted"/>
<evidence type="ECO:0008006" key="3">
    <source>
        <dbReference type="Google" id="ProtNLM"/>
    </source>
</evidence>
<dbReference type="InterPro" id="IPR036412">
    <property type="entry name" value="HAD-like_sf"/>
</dbReference>
<dbReference type="InterPro" id="IPR023214">
    <property type="entry name" value="HAD_sf"/>
</dbReference>
<dbReference type="InterPro" id="IPR023198">
    <property type="entry name" value="PGP-like_dom2"/>
</dbReference>
<dbReference type="InterPro" id="IPR041492">
    <property type="entry name" value="HAD_2"/>
</dbReference>
<dbReference type="InterPro" id="IPR050155">
    <property type="entry name" value="HAD-like_hydrolase_sf"/>
</dbReference>
<sequence length="232" mass="25935">MNRRGKQSVTFNGDKDLIFDMDGTLFQTETVAVPAFRRTFQRLRVSGRVQGERPTDERVCSVFGKTPPEIWDRLLPGSSEEVKEQADQWWLQDELDCLSEGMGALYPGVEEGLRDLRDRGWRLFIASNGLGPYVRGILVTFGLTSLFSGIYAAGEHQIGEKKRLVGKLIQEHQVTSGWMIGDRSSDVQAGKANGLPVIGCRYADFPSFGEEDELEGADQVIDSFQEILEIVD</sequence>
<organism evidence="1 2">
    <name type="scientific">Paludifilum halophilum</name>
    <dbReference type="NCBI Taxonomy" id="1642702"/>
    <lineage>
        <taxon>Bacteria</taxon>
        <taxon>Bacillati</taxon>
        <taxon>Bacillota</taxon>
        <taxon>Bacilli</taxon>
        <taxon>Bacillales</taxon>
        <taxon>Thermoactinomycetaceae</taxon>
        <taxon>Paludifilum</taxon>
    </lineage>
</organism>
<evidence type="ECO:0000313" key="1">
    <source>
        <dbReference type="EMBL" id="OYD06573.1"/>
    </source>
</evidence>
<dbReference type="SUPFAM" id="SSF56784">
    <property type="entry name" value="HAD-like"/>
    <property type="match status" value="1"/>
</dbReference>
<comment type="caution">
    <text evidence="1">The sequence shown here is derived from an EMBL/GenBank/DDBJ whole genome shotgun (WGS) entry which is preliminary data.</text>
</comment>
<dbReference type="GO" id="GO:0006281">
    <property type="term" value="P:DNA repair"/>
    <property type="evidence" value="ECO:0007669"/>
    <property type="project" value="TreeGrafter"/>
</dbReference>
<dbReference type="PANTHER" id="PTHR43434:SF1">
    <property type="entry name" value="PHOSPHOGLYCOLATE PHOSPHATASE"/>
    <property type="match status" value="1"/>
</dbReference>
<dbReference type="GO" id="GO:0008967">
    <property type="term" value="F:phosphoglycolate phosphatase activity"/>
    <property type="evidence" value="ECO:0007669"/>
    <property type="project" value="TreeGrafter"/>
</dbReference>
<accession>A0A235B2R3</accession>
<gene>
    <name evidence="1" type="ORF">CHM34_15890</name>
</gene>
<dbReference type="Gene3D" id="3.40.50.1000">
    <property type="entry name" value="HAD superfamily/HAD-like"/>
    <property type="match status" value="1"/>
</dbReference>
<dbReference type="AlphaFoldDB" id="A0A235B2R3"/>
<dbReference type="OrthoDB" id="9792518at2"/>
<name>A0A235B2R3_9BACL</name>
<dbReference type="Pfam" id="PF13419">
    <property type="entry name" value="HAD_2"/>
    <property type="match status" value="1"/>
</dbReference>
<dbReference type="PANTHER" id="PTHR43434">
    <property type="entry name" value="PHOSPHOGLYCOLATE PHOSPHATASE"/>
    <property type="match status" value="1"/>
</dbReference>
<evidence type="ECO:0000313" key="2">
    <source>
        <dbReference type="Proteomes" id="UP000215459"/>
    </source>
</evidence>
<protein>
    <recommendedName>
        <fullName evidence="3">Haloacid dehalogenase</fullName>
    </recommendedName>
</protein>
<keyword evidence="2" id="KW-1185">Reference proteome</keyword>
<dbReference type="EMBL" id="NOWF01000011">
    <property type="protein sequence ID" value="OYD06573.1"/>
    <property type="molecule type" value="Genomic_DNA"/>
</dbReference>
<dbReference type="Gene3D" id="1.10.150.240">
    <property type="entry name" value="Putative phosphatase, domain 2"/>
    <property type="match status" value="1"/>
</dbReference>
<dbReference type="GO" id="GO:0005829">
    <property type="term" value="C:cytosol"/>
    <property type="evidence" value="ECO:0007669"/>
    <property type="project" value="TreeGrafter"/>
</dbReference>